<dbReference type="PATRIC" id="fig|46224.3.peg.3963"/>
<keyword evidence="3" id="KW-0233">DNA recombination</keyword>
<keyword evidence="2 4" id="KW-0238">DNA-binding</keyword>
<dbReference type="GO" id="GO:0006310">
    <property type="term" value="P:DNA recombination"/>
    <property type="evidence" value="ECO:0007669"/>
    <property type="project" value="UniProtKB-KW"/>
</dbReference>
<evidence type="ECO:0008006" key="9">
    <source>
        <dbReference type="Google" id="ProtNLM"/>
    </source>
</evidence>
<sequence>MTHFPPNYTDSYFNFLVSKGIKTSTLKQYSSDLNKFFFWMNNYKGTIEFNTFMALNDRDFEIFIGYISEKGYSDATFRRILSVLNQFLKHFNINSDVLLAKPKERPLRSLNKNDFISDDEMDILLKSMSKLGTSEARNYLIERNLAIVCLVRYYGLTPNDIASITMNGVNLAQKTIAINSNGTSLKIKLQDEHIQYIRTYRRSIDKSIRPRFRSKDPLFVAFFNLTFSFRFDYAAGIPQPLSVRAIQEMIKDEVKFAGLRKISAKHLRNSCILNFLSYGYSINKVITYFRLSDPFSINRYQKYLKSIES</sequence>
<dbReference type="Pfam" id="PF00589">
    <property type="entry name" value="Phage_integrase"/>
    <property type="match status" value="1"/>
</dbReference>
<dbReference type="STRING" id="46224.B4102_2153"/>
<name>A0A150LGQ3_9BACI</name>
<dbReference type="OrthoDB" id="2349923at2"/>
<organism evidence="7 8">
    <name type="scientific">Heyndrickxia sporothermodurans</name>
    <dbReference type="NCBI Taxonomy" id="46224"/>
    <lineage>
        <taxon>Bacteria</taxon>
        <taxon>Bacillati</taxon>
        <taxon>Bacillota</taxon>
        <taxon>Bacilli</taxon>
        <taxon>Bacillales</taxon>
        <taxon>Bacillaceae</taxon>
        <taxon>Heyndrickxia</taxon>
    </lineage>
</organism>
<dbReference type="GO" id="GO:0015074">
    <property type="term" value="P:DNA integration"/>
    <property type="evidence" value="ECO:0007669"/>
    <property type="project" value="UniProtKB-KW"/>
</dbReference>
<dbReference type="SUPFAM" id="SSF56349">
    <property type="entry name" value="DNA breaking-rejoining enzymes"/>
    <property type="match status" value="1"/>
</dbReference>
<dbReference type="Pfam" id="PF02899">
    <property type="entry name" value="Phage_int_SAM_1"/>
    <property type="match status" value="1"/>
</dbReference>
<keyword evidence="1" id="KW-0229">DNA integration</keyword>
<dbReference type="Gene3D" id="1.10.443.10">
    <property type="entry name" value="Intergrase catalytic core"/>
    <property type="match status" value="1"/>
</dbReference>
<dbReference type="InterPro" id="IPR011010">
    <property type="entry name" value="DNA_brk_join_enz"/>
</dbReference>
<evidence type="ECO:0000313" key="7">
    <source>
        <dbReference type="EMBL" id="KYD11425.1"/>
    </source>
</evidence>
<comment type="caution">
    <text evidence="7">The sequence shown here is derived from an EMBL/GenBank/DDBJ whole genome shotgun (WGS) entry which is preliminary data.</text>
</comment>
<feature type="domain" description="Core-binding (CB)" evidence="6">
    <location>
        <begin position="3"/>
        <end position="92"/>
    </location>
</feature>
<proteinExistence type="predicted"/>
<dbReference type="Proteomes" id="UP000075666">
    <property type="component" value="Unassembled WGS sequence"/>
</dbReference>
<keyword evidence="8" id="KW-1185">Reference proteome</keyword>
<dbReference type="Gene3D" id="1.10.150.130">
    <property type="match status" value="1"/>
</dbReference>
<reference evidence="7 8" key="1">
    <citation type="submission" date="2016-01" db="EMBL/GenBank/DDBJ databases">
        <title>Genome Sequences of Twelve Sporeforming Bacillus Species Isolated from Foods.</title>
        <authorList>
            <person name="Berendsen E.M."/>
            <person name="Wells-Bennik M.H."/>
            <person name="Krawcyk A.O."/>
            <person name="De Jong A."/>
            <person name="Holsappel S."/>
            <person name="Eijlander R.T."/>
            <person name="Kuipers O.P."/>
        </authorList>
    </citation>
    <scope>NUCLEOTIDE SEQUENCE [LARGE SCALE GENOMIC DNA]</scope>
    <source>
        <strain evidence="7 8">B4102</strain>
    </source>
</reference>
<dbReference type="EMBL" id="LQYN01000006">
    <property type="protein sequence ID" value="KYD11425.1"/>
    <property type="molecule type" value="Genomic_DNA"/>
</dbReference>
<evidence type="ECO:0000313" key="8">
    <source>
        <dbReference type="Proteomes" id="UP000075666"/>
    </source>
</evidence>
<gene>
    <name evidence="7" type="ORF">B4102_2153</name>
</gene>
<dbReference type="PROSITE" id="PS51898">
    <property type="entry name" value="TYR_RECOMBINASE"/>
    <property type="match status" value="1"/>
</dbReference>
<dbReference type="InterPro" id="IPR004107">
    <property type="entry name" value="Integrase_SAM-like_N"/>
</dbReference>
<protein>
    <recommendedName>
        <fullName evidence="9">Integrase</fullName>
    </recommendedName>
</protein>
<dbReference type="GO" id="GO:0003677">
    <property type="term" value="F:DNA binding"/>
    <property type="evidence" value="ECO:0007669"/>
    <property type="project" value="UniProtKB-UniRule"/>
</dbReference>
<dbReference type="InterPro" id="IPR044068">
    <property type="entry name" value="CB"/>
</dbReference>
<evidence type="ECO:0000256" key="4">
    <source>
        <dbReference type="PROSITE-ProRule" id="PRU01248"/>
    </source>
</evidence>
<dbReference type="PROSITE" id="PS51900">
    <property type="entry name" value="CB"/>
    <property type="match status" value="1"/>
</dbReference>
<dbReference type="InterPro" id="IPR013762">
    <property type="entry name" value="Integrase-like_cat_sf"/>
</dbReference>
<dbReference type="RefSeq" id="WP_066226215.1">
    <property type="nucleotide sequence ID" value="NZ_LQYN01000006.1"/>
</dbReference>
<accession>A0A150LGQ3</accession>
<evidence type="ECO:0000256" key="1">
    <source>
        <dbReference type="ARBA" id="ARBA00022908"/>
    </source>
</evidence>
<feature type="domain" description="Tyr recombinase" evidence="5">
    <location>
        <begin position="111"/>
        <end position="309"/>
    </location>
</feature>
<evidence type="ECO:0000256" key="3">
    <source>
        <dbReference type="ARBA" id="ARBA00023172"/>
    </source>
</evidence>
<dbReference type="AlphaFoldDB" id="A0A150LGQ3"/>
<evidence type="ECO:0000259" key="6">
    <source>
        <dbReference type="PROSITE" id="PS51900"/>
    </source>
</evidence>
<dbReference type="InterPro" id="IPR010998">
    <property type="entry name" value="Integrase_recombinase_N"/>
</dbReference>
<dbReference type="InterPro" id="IPR002104">
    <property type="entry name" value="Integrase_catalytic"/>
</dbReference>
<evidence type="ECO:0000256" key="2">
    <source>
        <dbReference type="ARBA" id="ARBA00023125"/>
    </source>
</evidence>
<evidence type="ECO:0000259" key="5">
    <source>
        <dbReference type="PROSITE" id="PS51898"/>
    </source>
</evidence>